<dbReference type="SUPFAM" id="SSF56219">
    <property type="entry name" value="DNase I-like"/>
    <property type="match status" value="1"/>
</dbReference>
<dbReference type="EMBL" id="JAIZAY010000003">
    <property type="protein sequence ID" value="KAJ8044655.1"/>
    <property type="molecule type" value="Genomic_DNA"/>
</dbReference>
<dbReference type="AlphaFoldDB" id="A0A9Q1HG45"/>
<dbReference type="Proteomes" id="UP001152320">
    <property type="component" value="Chromosome 3"/>
</dbReference>
<evidence type="ECO:0008006" key="3">
    <source>
        <dbReference type="Google" id="ProtNLM"/>
    </source>
</evidence>
<reference evidence="1" key="1">
    <citation type="submission" date="2021-10" db="EMBL/GenBank/DDBJ databases">
        <title>Tropical sea cucumber genome reveals ecological adaptation and Cuvierian tubules defense mechanism.</title>
        <authorList>
            <person name="Chen T."/>
        </authorList>
    </citation>
    <scope>NUCLEOTIDE SEQUENCE</scope>
    <source>
        <strain evidence="1">Nanhai2018</strain>
        <tissue evidence="1">Muscle</tissue>
    </source>
</reference>
<evidence type="ECO:0000313" key="1">
    <source>
        <dbReference type="EMBL" id="KAJ8044655.1"/>
    </source>
</evidence>
<keyword evidence="2" id="KW-1185">Reference proteome</keyword>
<accession>A0A9Q1HG45</accession>
<gene>
    <name evidence="1" type="ORF">HOLleu_07447</name>
</gene>
<dbReference type="InterPro" id="IPR036691">
    <property type="entry name" value="Endo/exonu/phosph_ase_sf"/>
</dbReference>
<protein>
    <recommendedName>
        <fullName evidence="3">Endonuclease/exonuclease/phosphatase domain-containing protein</fullName>
    </recommendedName>
</protein>
<proteinExistence type="predicted"/>
<name>A0A9Q1HG45_HOLLE</name>
<dbReference type="OrthoDB" id="10062692at2759"/>
<organism evidence="1 2">
    <name type="scientific">Holothuria leucospilota</name>
    <name type="common">Black long sea cucumber</name>
    <name type="synonym">Mertensiothuria leucospilota</name>
    <dbReference type="NCBI Taxonomy" id="206669"/>
    <lineage>
        <taxon>Eukaryota</taxon>
        <taxon>Metazoa</taxon>
        <taxon>Echinodermata</taxon>
        <taxon>Eleutherozoa</taxon>
        <taxon>Echinozoa</taxon>
        <taxon>Holothuroidea</taxon>
        <taxon>Aspidochirotacea</taxon>
        <taxon>Aspidochirotida</taxon>
        <taxon>Holothuriidae</taxon>
        <taxon>Holothuria</taxon>
    </lineage>
</organism>
<sequence length="82" mass="9356">MELRVLALDEWTVFSVPNITRTTIKKFSTLRLAIWNVRTLIPGFSDDLLQINDNRKTAVIDAELSRLNVDIAALQETRLADD</sequence>
<evidence type="ECO:0000313" key="2">
    <source>
        <dbReference type="Proteomes" id="UP001152320"/>
    </source>
</evidence>
<comment type="caution">
    <text evidence="1">The sequence shown here is derived from an EMBL/GenBank/DDBJ whole genome shotgun (WGS) entry which is preliminary data.</text>
</comment>